<dbReference type="CDD" id="cd03364">
    <property type="entry name" value="TOPRIM_DnaG_primases"/>
    <property type="match status" value="1"/>
</dbReference>
<dbReference type="PANTHER" id="PTHR30313">
    <property type="entry name" value="DNA PRIMASE"/>
    <property type="match status" value="1"/>
</dbReference>
<dbReference type="InterPro" id="IPR030846">
    <property type="entry name" value="DnaG_bac"/>
</dbReference>
<evidence type="ECO:0000256" key="13">
    <source>
        <dbReference type="PIRNR" id="PIRNR002811"/>
    </source>
</evidence>
<keyword evidence="8 12" id="KW-0862">Zinc</keyword>
<dbReference type="Gene3D" id="1.20.50.20">
    <property type="entry name" value="DnaG, RNA polymerase domain, helical bundle"/>
    <property type="match status" value="1"/>
</dbReference>
<evidence type="ECO:0000256" key="3">
    <source>
        <dbReference type="ARBA" id="ARBA00022679"/>
    </source>
</evidence>
<dbReference type="GO" id="GO:0006269">
    <property type="term" value="P:DNA replication, synthesis of primer"/>
    <property type="evidence" value="ECO:0007669"/>
    <property type="project" value="UniProtKB-UniRule"/>
</dbReference>
<dbReference type="GO" id="GO:1990077">
    <property type="term" value="C:primosome complex"/>
    <property type="evidence" value="ECO:0007669"/>
    <property type="project" value="UniProtKB-KW"/>
</dbReference>
<dbReference type="InterPro" id="IPR002694">
    <property type="entry name" value="Znf_CHC2"/>
</dbReference>
<dbReference type="GO" id="GO:0003677">
    <property type="term" value="F:DNA binding"/>
    <property type="evidence" value="ECO:0007669"/>
    <property type="project" value="UniProtKB-KW"/>
</dbReference>
<comment type="cofactor">
    <cofactor evidence="12 13 14">
        <name>Zn(2+)</name>
        <dbReference type="ChEBI" id="CHEBI:29105"/>
    </cofactor>
    <text evidence="12 13 14">Binds 1 zinc ion per monomer.</text>
</comment>
<evidence type="ECO:0000256" key="11">
    <source>
        <dbReference type="ARBA" id="ARBA00023163"/>
    </source>
</evidence>
<feature type="domain" description="Toprim" evidence="15">
    <location>
        <begin position="256"/>
        <end position="338"/>
    </location>
</feature>
<accession>A0A654KJ05</accession>
<dbReference type="InterPro" id="IPR013264">
    <property type="entry name" value="DNAG_N"/>
</dbReference>
<dbReference type="InterPro" id="IPR034151">
    <property type="entry name" value="TOPRIM_DnaG_bac"/>
</dbReference>
<dbReference type="PROSITE" id="PS50880">
    <property type="entry name" value="TOPRIM"/>
    <property type="match status" value="1"/>
</dbReference>
<keyword evidence="1 12" id="KW-0240">DNA-directed RNA polymerase</keyword>
<dbReference type="InterPro" id="IPR050219">
    <property type="entry name" value="DnaG_primase"/>
</dbReference>
<comment type="similarity">
    <text evidence="12 13">Belongs to the DnaG primase family.</text>
</comment>
<dbReference type="PIRSF" id="PIRSF002811">
    <property type="entry name" value="DnaG"/>
    <property type="match status" value="1"/>
</dbReference>
<dbReference type="NCBIfam" id="TIGR01391">
    <property type="entry name" value="dnaG"/>
    <property type="match status" value="1"/>
</dbReference>
<evidence type="ECO:0000256" key="5">
    <source>
        <dbReference type="ARBA" id="ARBA00022705"/>
    </source>
</evidence>
<dbReference type="Gene3D" id="3.90.580.10">
    <property type="entry name" value="Zinc finger, CHC2-type domain"/>
    <property type="match status" value="1"/>
</dbReference>
<dbReference type="FunFam" id="3.90.580.10:FF:000001">
    <property type="entry name" value="DNA primase"/>
    <property type="match status" value="1"/>
</dbReference>
<evidence type="ECO:0000256" key="4">
    <source>
        <dbReference type="ARBA" id="ARBA00022695"/>
    </source>
</evidence>
<dbReference type="GO" id="GO:0000428">
    <property type="term" value="C:DNA-directed RNA polymerase complex"/>
    <property type="evidence" value="ECO:0007669"/>
    <property type="project" value="UniProtKB-KW"/>
</dbReference>
<dbReference type="InterPro" id="IPR019475">
    <property type="entry name" value="DNA_primase_DnaB-bd"/>
</dbReference>
<keyword evidence="6 12" id="KW-0479">Metal-binding</keyword>
<dbReference type="HAMAP" id="MF_00974">
    <property type="entry name" value="DNA_primase_DnaG"/>
    <property type="match status" value="1"/>
</dbReference>
<proteinExistence type="inferred from homology"/>
<dbReference type="Gene3D" id="3.90.980.10">
    <property type="entry name" value="DNA primase, catalytic core, N-terminal domain"/>
    <property type="match status" value="1"/>
</dbReference>
<keyword evidence="3 12" id="KW-0808">Transferase</keyword>
<evidence type="ECO:0000256" key="2">
    <source>
        <dbReference type="ARBA" id="ARBA00022515"/>
    </source>
</evidence>
<evidence type="ECO:0000259" key="15">
    <source>
        <dbReference type="PROSITE" id="PS50880"/>
    </source>
</evidence>
<comment type="domain">
    <text evidence="12">Contains an N-terminal zinc-binding domain, a central core domain that contains the primase activity, and a C-terminal DnaB-binding domain.</text>
</comment>
<name>A0A654KJ05_TAYEM</name>
<keyword evidence="9" id="KW-0460">Magnesium</keyword>
<dbReference type="EC" id="2.7.7.101" evidence="12"/>
<dbReference type="Proteomes" id="UP000007472">
    <property type="component" value="Chromosome"/>
</dbReference>
<dbReference type="PANTHER" id="PTHR30313:SF2">
    <property type="entry name" value="DNA PRIMASE"/>
    <property type="match status" value="1"/>
</dbReference>
<dbReference type="Pfam" id="PF13155">
    <property type="entry name" value="Toprim_2"/>
    <property type="match status" value="1"/>
</dbReference>
<dbReference type="GO" id="GO:0003899">
    <property type="term" value="F:DNA-directed RNA polymerase activity"/>
    <property type="evidence" value="ECO:0007669"/>
    <property type="project" value="UniProtKB-UniRule"/>
</dbReference>
<dbReference type="KEGG" id="teq:TEQUI_1521"/>
<keyword evidence="2 12" id="KW-0639">Primosome</keyword>
<dbReference type="Pfam" id="PF01807">
    <property type="entry name" value="Zn_ribbon_DnaG"/>
    <property type="match status" value="1"/>
</dbReference>
<keyword evidence="4 12" id="KW-0548">Nucleotidyltransferase</keyword>
<keyword evidence="7 12" id="KW-0863">Zinc-finger</keyword>
<evidence type="ECO:0000256" key="10">
    <source>
        <dbReference type="ARBA" id="ARBA00023125"/>
    </source>
</evidence>
<feature type="zinc finger region" description="CHC2-type" evidence="12 14">
    <location>
        <begin position="36"/>
        <end position="60"/>
    </location>
</feature>
<keyword evidence="10 12" id="KW-0238">DNA-binding</keyword>
<evidence type="ECO:0000256" key="8">
    <source>
        <dbReference type="ARBA" id="ARBA00022833"/>
    </source>
</evidence>
<dbReference type="GO" id="GO:0005737">
    <property type="term" value="C:cytoplasm"/>
    <property type="evidence" value="ECO:0007669"/>
    <property type="project" value="TreeGrafter"/>
</dbReference>
<dbReference type="EMBL" id="CP002456">
    <property type="protein sequence ID" value="ADU92433.1"/>
    <property type="molecule type" value="Genomic_DNA"/>
</dbReference>
<comment type="function">
    <text evidence="12 13">RNA polymerase that catalyzes the synthesis of short RNA molecules used as primers for DNA polymerase during DNA replication.</text>
</comment>
<dbReference type="InterPro" id="IPR036977">
    <property type="entry name" value="DNA_primase_Znf_CHC2"/>
</dbReference>
<dbReference type="SUPFAM" id="SSF57783">
    <property type="entry name" value="Zinc beta-ribbon"/>
    <property type="match status" value="1"/>
</dbReference>
<evidence type="ECO:0000313" key="17">
    <source>
        <dbReference type="Proteomes" id="UP000007472"/>
    </source>
</evidence>
<keyword evidence="5 12" id="KW-0235">DNA replication</keyword>
<dbReference type="SUPFAM" id="SSF56731">
    <property type="entry name" value="DNA primase core"/>
    <property type="match status" value="1"/>
</dbReference>
<dbReference type="AlphaFoldDB" id="A0A654KJ05"/>
<evidence type="ECO:0000256" key="6">
    <source>
        <dbReference type="ARBA" id="ARBA00022723"/>
    </source>
</evidence>
<dbReference type="SMART" id="SM00400">
    <property type="entry name" value="ZnF_CHCC"/>
    <property type="match status" value="1"/>
</dbReference>
<dbReference type="InterPro" id="IPR037068">
    <property type="entry name" value="DNA_primase_core_N_sf"/>
</dbReference>
<evidence type="ECO:0000313" key="16">
    <source>
        <dbReference type="EMBL" id="ADU92433.1"/>
    </source>
</evidence>
<protein>
    <recommendedName>
        <fullName evidence="12 13">DNA primase</fullName>
        <ecNumber evidence="12">2.7.7.101</ecNumber>
    </recommendedName>
</protein>
<comment type="subunit">
    <text evidence="12">Monomer. Interacts with DnaB.</text>
</comment>
<evidence type="ECO:0000256" key="12">
    <source>
        <dbReference type="HAMAP-Rule" id="MF_00974"/>
    </source>
</evidence>
<dbReference type="InterPro" id="IPR006295">
    <property type="entry name" value="DNA_primase_DnaG"/>
</dbReference>
<dbReference type="FunFam" id="3.40.1360.10:FF:000002">
    <property type="entry name" value="DNA primase"/>
    <property type="match status" value="1"/>
</dbReference>
<dbReference type="SMART" id="SM00493">
    <property type="entry name" value="TOPRIM"/>
    <property type="match status" value="1"/>
</dbReference>
<dbReference type="Gene3D" id="3.40.1360.10">
    <property type="match status" value="1"/>
</dbReference>
<sequence>MSDSFTNELLSRTNIVDIIGGYLTLRKSGASYIGLCPFHNEKRPSFSVNSAKQIYKCFSCGESGNVITFLMKYNGMTFPEACKYLADKLGLEMPKRHRLTEREQQELKNKKSRQELMCDCLLQAQEYYVFNLQDSKEAKTYIAKRELNEDSIKKFSLGWSGSEYKNLAHKFPDYDDKLLMDVGLVLQNEELRKRDRFRNRLMFPILNENGKTIGFGGRTLNNDQPKYLNSPETEVFHKGKELYGLFENKKGIIKEKKALVVEGYMDVIALSQHGFDYAVATLGTATSQTHIQKLYRYTSTIIFCFDGDTAGREAAWKALNECLPILKEGHSIRFLFLPPEHDPDSYVRAYGGTQFKNQIKSSKPLSIYLLDELKTRFNLNEAEGRAGCYSFVKPLIATIPKSAIKTQMEKEVSKLLNLTHEEFLADLGLSDTDFKKADRPYKKTKIKKSTRTSKVSVEPLEYKFIKLLAMYPYLTQKLSARHIEILKKFPKYRLVHEFINLIYKHQISVYSQLLNQVDIDVDLLQILDSIESSPLNLDEVESPEEVLKDTLQRVELDSIQTEMSEIAQREDLEHSQKESMLQRLNRRYIALRNH</sequence>
<comment type="catalytic activity">
    <reaction evidence="12">
        <text>ssDNA + n NTP = ssDNA/pppN(pN)n-1 hybrid + (n-1) diphosphate.</text>
        <dbReference type="EC" id="2.7.7.101"/>
    </reaction>
</comment>
<evidence type="ECO:0000256" key="7">
    <source>
        <dbReference type="ARBA" id="ARBA00022771"/>
    </source>
</evidence>
<keyword evidence="11 12" id="KW-0804">Transcription</keyword>
<dbReference type="InterPro" id="IPR006171">
    <property type="entry name" value="TOPRIM_dom"/>
</dbReference>
<gene>
    <name evidence="12" type="primary">dnaG</name>
    <name evidence="16" type="ordered locus">TEQUI_1521</name>
</gene>
<organism evidence="16 17">
    <name type="scientific">Taylorella equigenitalis (strain MCE9)</name>
    <dbReference type="NCBI Taxonomy" id="937774"/>
    <lineage>
        <taxon>Bacteria</taxon>
        <taxon>Pseudomonadati</taxon>
        <taxon>Pseudomonadota</taxon>
        <taxon>Betaproteobacteria</taxon>
        <taxon>Burkholderiales</taxon>
        <taxon>Alcaligenaceae</taxon>
        <taxon>Taylorella</taxon>
    </lineage>
</organism>
<dbReference type="GO" id="GO:0008270">
    <property type="term" value="F:zinc ion binding"/>
    <property type="evidence" value="ECO:0007669"/>
    <property type="project" value="UniProtKB-UniRule"/>
</dbReference>
<dbReference type="Pfam" id="PF08275">
    <property type="entry name" value="DNAG_N"/>
    <property type="match status" value="1"/>
</dbReference>
<evidence type="ECO:0000256" key="14">
    <source>
        <dbReference type="PIRSR" id="PIRSR002811-1"/>
    </source>
</evidence>
<reference evidence="16 17" key="1">
    <citation type="journal article" date="2011" name="J. Bacteriol.">
        <title>Genome sequence of Taylorella equigenitalis MCE9, the causative agent of contagious equine metritis.</title>
        <authorList>
            <person name="Hebert L."/>
            <person name="Moumen B."/>
            <person name="Duquesne F."/>
            <person name="Breuil M.F."/>
            <person name="Laugier C."/>
            <person name="Batto J.M."/>
            <person name="Renault P."/>
            <person name="Petry S."/>
        </authorList>
    </citation>
    <scope>NUCLEOTIDE SEQUENCE [LARGE SCALE GENOMIC DNA]</scope>
    <source>
        <strain evidence="16 17">MCE9</strain>
    </source>
</reference>
<evidence type="ECO:0000256" key="9">
    <source>
        <dbReference type="ARBA" id="ARBA00022842"/>
    </source>
</evidence>
<dbReference type="Pfam" id="PF10410">
    <property type="entry name" value="DnaB_bind"/>
    <property type="match status" value="1"/>
</dbReference>
<evidence type="ECO:0000256" key="1">
    <source>
        <dbReference type="ARBA" id="ARBA00022478"/>
    </source>
</evidence>